<dbReference type="EMBL" id="NOZR01000001">
    <property type="protein sequence ID" value="OYN83024.1"/>
    <property type="molecule type" value="Genomic_DNA"/>
</dbReference>
<dbReference type="Pfam" id="PF13365">
    <property type="entry name" value="Trypsin_2"/>
    <property type="match status" value="1"/>
</dbReference>
<dbReference type="InterPro" id="IPR043504">
    <property type="entry name" value="Peptidase_S1_PA_chymotrypsin"/>
</dbReference>
<dbReference type="GO" id="GO:0004252">
    <property type="term" value="F:serine-type endopeptidase activity"/>
    <property type="evidence" value="ECO:0007669"/>
    <property type="project" value="InterPro"/>
</dbReference>
<organism evidence="2 3">
    <name type="scientific">Mycolicibacterium sphagni</name>
    <dbReference type="NCBI Taxonomy" id="1786"/>
    <lineage>
        <taxon>Bacteria</taxon>
        <taxon>Bacillati</taxon>
        <taxon>Actinomycetota</taxon>
        <taxon>Actinomycetes</taxon>
        <taxon>Mycobacteriales</taxon>
        <taxon>Mycobacteriaceae</taxon>
        <taxon>Mycolicibacterium</taxon>
    </lineage>
</organism>
<evidence type="ECO:0000313" key="2">
    <source>
        <dbReference type="EMBL" id="OYN83024.1"/>
    </source>
</evidence>
<dbReference type="SUPFAM" id="SSF50494">
    <property type="entry name" value="Trypsin-like serine proteases"/>
    <property type="match status" value="1"/>
</dbReference>
<keyword evidence="1" id="KW-0732">Signal</keyword>
<dbReference type="InterPro" id="IPR009003">
    <property type="entry name" value="Peptidase_S1_PA"/>
</dbReference>
<name>A0A255DUX0_9MYCO</name>
<sequence length="261" mass="26007">MRTVAAAFNLAGAMVLVAGCHGPTQPPLKAAEAVAARLLTKNAEPVPPHPAVGALFVGGTDAHSCTASVVASKTQNLILTAAHCLAGGTPATFVPAFKDTAAPQDVWTVDAVYMDPRWITSQDPKADYAFARVSRPAGGAVESVAGRAFTLGASSDIRGAVSVVGYPSGVGGPPIGCDVIAEIERGGYPSLRCGGLVDGTSGAPWIKGSAVVGVIGGFDGGGCEANVSYSPPFDAATAALLSRAEAGGPGDDAPTQFDSQC</sequence>
<keyword evidence="3" id="KW-1185">Reference proteome</keyword>
<dbReference type="InterPro" id="IPR018114">
    <property type="entry name" value="TRYPSIN_HIS"/>
</dbReference>
<dbReference type="GO" id="GO:0006508">
    <property type="term" value="P:proteolysis"/>
    <property type="evidence" value="ECO:0007669"/>
    <property type="project" value="InterPro"/>
</dbReference>
<feature type="chain" id="PRO_5039267991" evidence="1">
    <location>
        <begin position="19"/>
        <end position="261"/>
    </location>
</feature>
<comment type="caution">
    <text evidence="2">The sequence shown here is derived from an EMBL/GenBank/DDBJ whole genome shotgun (WGS) entry which is preliminary data.</text>
</comment>
<dbReference type="PROSITE" id="PS00134">
    <property type="entry name" value="TRYPSIN_HIS"/>
    <property type="match status" value="1"/>
</dbReference>
<dbReference type="Proteomes" id="UP000216063">
    <property type="component" value="Unassembled WGS sequence"/>
</dbReference>
<evidence type="ECO:0000313" key="3">
    <source>
        <dbReference type="Proteomes" id="UP000216063"/>
    </source>
</evidence>
<evidence type="ECO:0000256" key="1">
    <source>
        <dbReference type="SAM" id="SignalP"/>
    </source>
</evidence>
<dbReference type="Gene3D" id="2.40.10.10">
    <property type="entry name" value="Trypsin-like serine proteases"/>
    <property type="match status" value="2"/>
</dbReference>
<dbReference type="OrthoDB" id="3507155at2"/>
<dbReference type="PROSITE" id="PS51257">
    <property type="entry name" value="PROKAR_LIPOPROTEIN"/>
    <property type="match status" value="1"/>
</dbReference>
<dbReference type="AlphaFoldDB" id="A0A255DUX0"/>
<gene>
    <name evidence="2" type="ORF">CG716_00960</name>
</gene>
<protein>
    <submittedName>
        <fullName evidence="2">Trypsin</fullName>
    </submittedName>
</protein>
<feature type="signal peptide" evidence="1">
    <location>
        <begin position="1"/>
        <end position="18"/>
    </location>
</feature>
<proteinExistence type="predicted"/>
<accession>A0A255DUX0</accession>
<reference evidence="2 3" key="1">
    <citation type="submission" date="2017-07" db="EMBL/GenBank/DDBJ databases">
        <title>The new phylogeny of genus Mycobacterium.</title>
        <authorList>
            <person name="Tortoli E."/>
            <person name="Trovato A."/>
            <person name="Cirillo D.M."/>
        </authorList>
    </citation>
    <scope>NUCLEOTIDE SEQUENCE [LARGE SCALE GENOMIC DNA]</scope>
    <source>
        <strain evidence="2 3">ATCC 33027</strain>
    </source>
</reference>
<dbReference type="RefSeq" id="WP_094475939.1">
    <property type="nucleotide sequence ID" value="NZ_JACKSC010000349.1"/>
</dbReference>